<dbReference type="RefSeq" id="WP_211423460.1">
    <property type="nucleotide sequence ID" value="NZ_CP072643.1"/>
</dbReference>
<dbReference type="Proteomes" id="UP000677668">
    <property type="component" value="Chromosome 2"/>
</dbReference>
<evidence type="ECO:0000313" key="2">
    <source>
        <dbReference type="EMBL" id="QUV95224.1"/>
    </source>
</evidence>
<protein>
    <submittedName>
        <fullName evidence="2">Uncharacterized protein</fullName>
    </submittedName>
</protein>
<reference evidence="2 3" key="1">
    <citation type="submission" date="2021-03" db="EMBL/GenBank/DDBJ databases">
        <title>Genomic and phenotypic characterization of Chloracidobacterium isolates provides evidence for multiple species.</title>
        <authorList>
            <person name="Saini M.K."/>
            <person name="Costas A.M.G."/>
            <person name="Tank M."/>
            <person name="Bryant D.A."/>
        </authorList>
    </citation>
    <scope>NUCLEOTIDE SEQUENCE [LARGE SCALE GENOMIC DNA]</scope>
    <source>
        <strain evidence="2 3">N</strain>
    </source>
</reference>
<organism evidence="2 3">
    <name type="scientific">Chloracidobacterium sp. N</name>
    <dbReference type="NCBI Taxonomy" id="2821540"/>
    <lineage>
        <taxon>Bacteria</taxon>
        <taxon>Pseudomonadati</taxon>
        <taxon>Acidobacteriota</taxon>
        <taxon>Terriglobia</taxon>
        <taxon>Terriglobales</taxon>
        <taxon>Acidobacteriaceae</taxon>
        <taxon>Chloracidobacterium</taxon>
        <taxon>Chloracidobacterium aggregatum</taxon>
    </lineage>
</organism>
<gene>
    <name evidence="2" type="ORF">J8C05_14485</name>
</gene>
<name>A0ABX8B2S1_9BACT</name>
<evidence type="ECO:0000313" key="3">
    <source>
        <dbReference type="Proteomes" id="UP000677668"/>
    </source>
</evidence>
<feature type="compositionally biased region" description="Low complexity" evidence="1">
    <location>
        <begin position="46"/>
        <end position="59"/>
    </location>
</feature>
<accession>A0ABX8B2S1</accession>
<proteinExistence type="predicted"/>
<evidence type="ECO:0000256" key="1">
    <source>
        <dbReference type="SAM" id="MobiDB-lite"/>
    </source>
</evidence>
<feature type="region of interest" description="Disordered" evidence="1">
    <location>
        <begin position="40"/>
        <end position="73"/>
    </location>
</feature>
<sequence>MPPILLQVSGRCFQPAATWLVGAGMVCLLYATDLAQQETRPRRVRPPVSSSQPVPVSQPDFTSPAASPSALSRDQREKRLIAAREFVVATGLPTICVRKLLDAFEEYFRKKPPKHQVQADIFMGFIEQCAGDEALSEEIAAYLARNFEEQELLQLKAIAKTSAGRKIFYRFDNLPQAERLSDPDYLRLFDEQELKQFETFLRIPAFQKFSVRSAMLLGISAEIITGKLESNRDELFRQMLDEMYRYRKEQPLSRD</sequence>
<feature type="compositionally biased region" description="Polar residues" evidence="1">
    <location>
        <begin position="60"/>
        <end position="72"/>
    </location>
</feature>
<dbReference type="EMBL" id="CP072643">
    <property type="protein sequence ID" value="QUV95224.1"/>
    <property type="molecule type" value="Genomic_DNA"/>
</dbReference>
<keyword evidence="3" id="KW-1185">Reference proteome</keyword>